<evidence type="ECO:0000313" key="3">
    <source>
        <dbReference type="EMBL" id="KAF8412669.1"/>
    </source>
</evidence>
<protein>
    <recommendedName>
        <fullName evidence="2">VQ domain-containing protein</fullName>
    </recommendedName>
</protein>
<reference evidence="3 4" key="1">
    <citation type="submission" date="2020-04" db="EMBL/GenBank/DDBJ databases">
        <title>Plant Genome Project.</title>
        <authorList>
            <person name="Zhang R.-G."/>
        </authorList>
    </citation>
    <scope>NUCLEOTIDE SEQUENCE [LARGE SCALE GENOMIC DNA]</scope>
    <source>
        <strain evidence="3">YNK0</strain>
        <tissue evidence="3">Leaf</tissue>
    </source>
</reference>
<dbReference type="AlphaFoldDB" id="A0A835DU07"/>
<dbReference type="InterPro" id="IPR008889">
    <property type="entry name" value="VQ"/>
</dbReference>
<evidence type="ECO:0000313" key="4">
    <source>
        <dbReference type="Proteomes" id="UP000655225"/>
    </source>
</evidence>
<dbReference type="PANTHER" id="PTHR33179">
    <property type="entry name" value="VQ MOTIF-CONTAINING PROTEIN"/>
    <property type="match status" value="1"/>
</dbReference>
<dbReference type="OrthoDB" id="780193at2759"/>
<dbReference type="Proteomes" id="UP000655225">
    <property type="component" value="Unassembled WGS sequence"/>
</dbReference>
<feature type="domain" description="VQ" evidence="2">
    <location>
        <begin position="92"/>
        <end position="118"/>
    </location>
</feature>
<evidence type="ECO:0000256" key="1">
    <source>
        <dbReference type="SAM" id="MobiDB-lite"/>
    </source>
</evidence>
<organism evidence="3 4">
    <name type="scientific">Tetracentron sinense</name>
    <name type="common">Spur-leaf</name>
    <dbReference type="NCBI Taxonomy" id="13715"/>
    <lineage>
        <taxon>Eukaryota</taxon>
        <taxon>Viridiplantae</taxon>
        <taxon>Streptophyta</taxon>
        <taxon>Embryophyta</taxon>
        <taxon>Tracheophyta</taxon>
        <taxon>Spermatophyta</taxon>
        <taxon>Magnoliopsida</taxon>
        <taxon>Trochodendrales</taxon>
        <taxon>Trochodendraceae</taxon>
        <taxon>Tetracentron</taxon>
    </lineage>
</organism>
<comment type="caution">
    <text evidence="3">The sequence shown here is derived from an EMBL/GenBank/DDBJ whole genome shotgun (WGS) entry which is preliminary data.</text>
</comment>
<feature type="compositionally biased region" description="Polar residues" evidence="1">
    <location>
        <begin position="60"/>
        <end position="71"/>
    </location>
</feature>
<name>A0A835DU07_TETSI</name>
<evidence type="ECO:0000259" key="2">
    <source>
        <dbReference type="Pfam" id="PF05678"/>
    </source>
</evidence>
<feature type="region of interest" description="Disordered" evidence="1">
    <location>
        <begin position="52"/>
        <end position="93"/>
    </location>
</feature>
<sequence length="231" mass="24480">MGMRDQMSSPSDWVQFYQRTLAGQGAPPVQGSSTAIFGGQVSDATVVTTSVTSATTPSPLGTSNSSASSVHLNPEGRVSKPTRRRSRASRRTPTTLLNTDTTNFRAMVQQFTGGPSAPFSSGVQTSATNLNFGFGGRLHHLNPTTIMVPSGYHLQQQQQQQYQQQQYMFSLNNTGSGDGGGGGSGDVFLPRISNSRPNLEISEGFVIGNMSSHVLPTSSSSNGNRNNGFIS</sequence>
<feature type="compositionally biased region" description="Basic residues" evidence="1">
    <location>
        <begin position="80"/>
        <end position="90"/>
    </location>
</feature>
<gene>
    <name evidence="3" type="ORF">HHK36_000637</name>
</gene>
<keyword evidence="4" id="KW-1185">Reference proteome</keyword>
<dbReference type="EMBL" id="JABCRI010000001">
    <property type="protein sequence ID" value="KAF8412669.1"/>
    <property type="molecule type" value="Genomic_DNA"/>
</dbReference>
<dbReference type="InterPro" id="IPR039609">
    <property type="entry name" value="VQ_15/22"/>
</dbReference>
<dbReference type="Pfam" id="PF05678">
    <property type="entry name" value="VQ"/>
    <property type="match status" value="1"/>
</dbReference>
<accession>A0A835DU07</accession>
<proteinExistence type="predicted"/>
<dbReference type="OMA" id="QVSHGHI"/>
<dbReference type="PANTHER" id="PTHR33179:SF29">
    <property type="entry name" value="OS06G0666400 PROTEIN"/>
    <property type="match status" value="1"/>
</dbReference>